<dbReference type="KEGG" id="psez:HME7025_02548"/>
<evidence type="ECO:0000259" key="2">
    <source>
        <dbReference type="Pfam" id="PF01182"/>
    </source>
</evidence>
<dbReference type="InterPro" id="IPR004547">
    <property type="entry name" value="Glucosamine6P_isomerase"/>
</dbReference>
<dbReference type="SUPFAM" id="SSF100950">
    <property type="entry name" value="NagB/RpiA/CoA transferase-like"/>
    <property type="match status" value="1"/>
</dbReference>
<organism evidence="3 4">
    <name type="scientific">Aquirufa nivalisilvae</name>
    <dbReference type="NCBI Taxonomy" id="2516557"/>
    <lineage>
        <taxon>Bacteria</taxon>
        <taxon>Pseudomonadati</taxon>
        <taxon>Bacteroidota</taxon>
        <taxon>Cytophagia</taxon>
        <taxon>Cytophagales</taxon>
        <taxon>Flectobacillaceae</taxon>
        <taxon>Aquirufa</taxon>
    </lineage>
</organism>
<sequence length="236" mass="26382">MKITYVKNYAELSELASRSIIQSVQEKPNLLFCAATGGSPTGMYTQMHQAHVANPSLFSDMRTIKMDEWGIIPSEHPDSCESYLKKHLLGPLEISDDRYFSFDTNLKEYQAECDRVQAYIEQEGPMDICILGLGKNGHIAFNEPGEYLQASFHKAILAESTIQHDPALSQGAEPAFGLCVGMEGILQAKKIIFLITGKGKQEAFKTIMEKKITTHCPASFLWMHPNVECYVDQEAI</sequence>
<dbReference type="GO" id="GO:0005975">
    <property type="term" value="P:carbohydrate metabolic process"/>
    <property type="evidence" value="ECO:0007669"/>
    <property type="project" value="InterPro"/>
</dbReference>
<feature type="domain" description="Glucosamine/galactosamine-6-phosphate isomerase" evidence="2">
    <location>
        <begin position="14"/>
        <end position="221"/>
    </location>
</feature>
<reference evidence="4" key="1">
    <citation type="submission" date="2018-05" db="EMBL/GenBank/DDBJ databases">
        <title>Pseudarcicella sp. HME7025 Genome sequencing and assembly.</title>
        <authorList>
            <person name="Kim H."/>
            <person name="Kang H."/>
            <person name="Joh K."/>
        </authorList>
    </citation>
    <scope>NUCLEOTIDE SEQUENCE [LARGE SCALE GENOMIC DNA]</scope>
    <source>
        <strain evidence="4">HME7025</strain>
    </source>
</reference>
<dbReference type="OrthoDB" id="9791139at2"/>
<dbReference type="Pfam" id="PF01182">
    <property type="entry name" value="Glucosamine_iso"/>
    <property type="match status" value="1"/>
</dbReference>
<dbReference type="PANTHER" id="PTHR11280">
    <property type="entry name" value="GLUCOSAMINE-6-PHOSPHATE ISOMERASE"/>
    <property type="match status" value="1"/>
</dbReference>
<dbReference type="Gene3D" id="3.40.50.1360">
    <property type="match status" value="1"/>
</dbReference>
<keyword evidence="4" id="KW-1185">Reference proteome</keyword>
<evidence type="ECO:0000313" key="3">
    <source>
        <dbReference type="EMBL" id="AWL10388.1"/>
    </source>
</evidence>
<proteinExistence type="predicted"/>
<dbReference type="InterPro" id="IPR037171">
    <property type="entry name" value="NagB/RpiA_transferase-like"/>
</dbReference>
<protein>
    <submittedName>
        <fullName evidence="3">Glucosamine-6-phosphate deaminase</fullName>
        <ecNumber evidence="3">3.5.99.6</ecNumber>
    </submittedName>
</protein>
<dbReference type="RefSeq" id="WP_109324634.1">
    <property type="nucleotide sequence ID" value="NZ_CP029346.1"/>
</dbReference>
<dbReference type="EC" id="3.5.99.6" evidence="3"/>
<dbReference type="AlphaFoldDB" id="A0A2S2DYB0"/>
<keyword evidence="1 3" id="KW-0378">Hydrolase</keyword>
<name>A0A2S2DYB0_9BACT</name>
<evidence type="ECO:0000256" key="1">
    <source>
        <dbReference type="ARBA" id="ARBA00022801"/>
    </source>
</evidence>
<dbReference type="GO" id="GO:0004342">
    <property type="term" value="F:glucosamine-6-phosphate deaminase activity"/>
    <property type="evidence" value="ECO:0007669"/>
    <property type="project" value="UniProtKB-EC"/>
</dbReference>
<evidence type="ECO:0000313" key="4">
    <source>
        <dbReference type="Proteomes" id="UP000245468"/>
    </source>
</evidence>
<accession>A0A2S2DYB0</accession>
<dbReference type="GO" id="GO:0005829">
    <property type="term" value="C:cytosol"/>
    <property type="evidence" value="ECO:0007669"/>
    <property type="project" value="TreeGrafter"/>
</dbReference>
<dbReference type="Proteomes" id="UP000245468">
    <property type="component" value="Chromosome"/>
</dbReference>
<dbReference type="PANTHER" id="PTHR11280:SF5">
    <property type="entry name" value="GLUCOSAMINE-6-PHOSPHATE ISOMERASE"/>
    <property type="match status" value="1"/>
</dbReference>
<dbReference type="EMBL" id="CP029346">
    <property type="protein sequence ID" value="AWL10388.1"/>
    <property type="molecule type" value="Genomic_DNA"/>
</dbReference>
<dbReference type="GO" id="GO:0006043">
    <property type="term" value="P:glucosamine catabolic process"/>
    <property type="evidence" value="ECO:0007669"/>
    <property type="project" value="TreeGrafter"/>
</dbReference>
<dbReference type="GO" id="GO:0019262">
    <property type="term" value="P:N-acetylneuraminate catabolic process"/>
    <property type="evidence" value="ECO:0007669"/>
    <property type="project" value="TreeGrafter"/>
</dbReference>
<dbReference type="GO" id="GO:0006046">
    <property type="term" value="P:N-acetylglucosamine catabolic process"/>
    <property type="evidence" value="ECO:0007669"/>
    <property type="project" value="TreeGrafter"/>
</dbReference>
<dbReference type="InterPro" id="IPR006148">
    <property type="entry name" value="Glc/Gal-6P_isomerase"/>
</dbReference>
<dbReference type="GO" id="GO:0042802">
    <property type="term" value="F:identical protein binding"/>
    <property type="evidence" value="ECO:0007669"/>
    <property type="project" value="TreeGrafter"/>
</dbReference>
<dbReference type="CDD" id="cd01399">
    <property type="entry name" value="GlcN6P_deaminase"/>
    <property type="match status" value="1"/>
</dbReference>
<gene>
    <name evidence="3" type="ORF">HME7025_02548</name>
</gene>